<proteinExistence type="predicted"/>
<name>A0ABV0UT31_9TELE</name>
<dbReference type="EMBL" id="JAHRIQ010081656">
    <property type="protein sequence ID" value="MEQ2247333.1"/>
    <property type="molecule type" value="Genomic_DNA"/>
</dbReference>
<evidence type="ECO:0000313" key="2">
    <source>
        <dbReference type="Proteomes" id="UP001482620"/>
    </source>
</evidence>
<comment type="caution">
    <text evidence="1">The sequence shown here is derived from an EMBL/GenBank/DDBJ whole genome shotgun (WGS) entry which is preliminary data.</text>
</comment>
<organism evidence="1 2">
    <name type="scientific">Ilyodon furcidens</name>
    <name type="common">goldbreast splitfin</name>
    <dbReference type="NCBI Taxonomy" id="33524"/>
    <lineage>
        <taxon>Eukaryota</taxon>
        <taxon>Metazoa</taxon>
        <taxon>Chordata</taxon>
        <taxon>Craniata</taxon>
        <taxon>Vertebrata</taxon>
        <taxon>Euteleostomi</taxon>
        <taxon>Actinopterygii</taxon>
        <taxon>Neopterygii</taxon>
        <taxon>Teleostei</taxon>
        <taxon>Neoteleostei</taxon>
        <taxon>Acanthomorphata</taxon>
        <taxon>Ovalentaria</taxon>
        <taxon>Atherinomorphae</taxon>
        <taxon>Cyprinodontiformes</taxon>
        <taxon>Goodeidae</taxon>
        <taxon>Ilyodon</taxon>
    </lineage>
</organism>
<protein>
    <submittedName>
        <fullName evidence="1">Uncharacterized protein</fullName>
    </submittedName>
</protein>
<sequence length="121" mass="12880">MVGRRVSFISMGTLQHGRVTDVSHHAVHLLPLLISAVPRKPPTTTRRPLFPVVPNACSRALIGPGLLVIWLILLRCLLSSSLREALGSNTVSLHHAVSCVGVNDVTSGPLLSGCCMALLQC</sequence>
<reference evidence="1 2" key="1">
    <citation type="submission" date="2021-06" db="EMBL/GenBank/DDBJ databases">
        <authorList>
            <person name="Palmer J.M."/>
        </authorList>
    </citation>
    <scope>NUCLEOTIDE SEQUENCE [LARGE SCALE GENOMIC DNA]</scope>
    <source>
        <strain evidence="2">if_2019</strain>
        <tissue evidence="1">Muscle</tissue>
    </source>
</reference>
<gene>
    <name evidence="1" type="ORF">ILYODFUR_008350</name>
</gene>
<evidence type="ECO:0000313" key="1">
    <source>
        <dbReference type="EMBL" id="MEQ2247333.1"/>
    </source>
</evidence>
<accession>A0ABV0UT31</accession>
<keyword evidence="2" id="KW-1185">Reference proteome</keyword>
<dbReference type="Proteomes" id="UP001482620">
    <property type="component" value="Unassembled WGS sequence"/>
</dbReference>